<keyword evidence="2" id="KW-1185">Reference proteome</keyword>
<dbReference type="EMBL" id="FQXO01000016">
    <property type="protein sequence ID" value="SHH44223.1"/>
    <property type="molecule type" value="Genomic_DNA"/>
</dbReference>
<name>A0A1M5T1J7_9FIRM</name>
<dbReference type="RefSeq" id="WP_073195698.1">
    <property type="nucleotide sequence ID" value="NZ_FQXO01000016.1"/>
</dbReference>
<organism evidence="1 2">
    <name type="scientific">Caloranaerobacter azorensis DSM 13643</name>
    <dbReference type="NCBI Taxonomy" id="1121264"/>
    <lineage>
        <taxon>Bacteria</taxon>
        <taxon>Bacillati</taxon>
        <taxon>Bacillota</taxon>
        <taxon>Tissierellia</taxon>
        <taxon>Tissierellales</taxon>
        <taxon>Thermohalobacteraceae</taxon>
        <taxon>Caloranaerobacter</taxon>
    </lineage>
</organism>
<sequence length="176" mass="21450">MYNLHEYEDNFNNIIYGEFIKFRYNYRYQIEKYLKLIYFKNISIDSIHNNVDIEIIYDIDRKLLDWYFTKGQDVLNEIENKLLTNSINSEQYTQIENAINGLLKLFNIIWERESKDKLQDIYKLILDAPLILLKRVKQIVGNEKIKKEKVDINYWQVLEEDRYDVLYYNEIPLIAA</sequence>
<dbReference type="AlphaFoldDB" id="A0A1M5T1J7"/>
<dbReference type="Proteomes" id="UP000183967">
    <property type="component" value="Unassembled WGS sequence"/>
</dbReference>
<protein>
    <submittedName>
        <fullName evidence="1">Uncharacterized protein</fullName>
    </submittedName>
</protein>
<reference evidence="2" key="1">
    <citation type="submission" date="2016-11" db="EMBL/GenBank/DDBJ databases">
        <authorList>
            <person name="Varghese N."/>
            <person name="Submissions S."/>
        </authorList>
    </citation>
    <scope>NUCLEOTIDE SEQUENCE [LARGE SCALE GENOMIC DNA]</scope>
    <source>
        <strain evidence="2">DSM 13643</strain>
    </source>
</reference>
<gene>
    <name evidence="1" type="ORF">SAMN02745135_00819</name>
</gene>
<proteinExistence type="predicted"/>
<evidence type="ECO:0000313" key="1">
    <source>
        <dbReference type="EMBL" id="SHH44223.1"/>
    </source>
</evidence>
<evidence type="ECO:0000313" key="2">
    <source>
        <dbReference type="Proteomes" id="UP000183967"/>
    </source>
</evidence>
<accession>A0A1M5T1J7</accession>